<dbReference type="EMBL" id="JAPFFF010000003">
    <property type="protein sequence ID" value="KAK8895580.1"/>
    <property type="molecule type" value="Genomic_DNA"/>
</dbReference>
<name>A0ABR2KZZ1_9EUKA</name>
<protein>
    <submittedName>
        <fullName evidence="2">Uncharacterized protein</fullName>
    </submittedName>
</protein>
<sequence length="128" mass="14886">MEDNTQTEVQISDSEDKHSCLLSKTIYKSWKEDANKFFSKEDANENNQESEELKLFHPDAPLHRLSDILRKKLDINKDENVLIEEEEEDVGEEKTNPSVPRAPLSNKLIDQFPQIFKKGYSAYINSQE</sequence>
<evidence type="ECO:0000313" key="3">
    <source>
        <dbReference type="Proteomes" id="UP001470230"/>
    </source>
</evidence>
<evidence type="ECO:0000313" key="2">
    <source>
        <dbReference type="EMBL" id="KAK8895580.1"/>
    </source>
</evidence>
<accession>A0ABR2KZZ1</accession>
<feature type="region of interest" description="Disordered" evidence="1">
    <location>
        <begin position="84"/>
        <end position="104"/>
    </location>
</feature>
<reference evidence="2 3" key="1">
    <citation type="submission" date="2024-04" db="EMBL/GenBank/DDBJ databases">
        <title>Tritrichomonas musculus Genome.</title>
        <authorList>
            <person name="Alves-Ferreira E."/>
            <person name="Grigg M."/>
            <person name="Lorenzi H."/>
            <person name="Galac M."/>
        </authorList>
    </citation>
    <scope>NUCLEOTIDE SEQUENCE [LARGE SCALE GENOMIC DNA]</scope>
    <source>
        <strain evidence="2 3">EAF2021</strain>
    </source>
</reference>
<gene>
    <name evidence="2" type="ORF">M9Y10_024050</name>
</gene>
<dbReference type="Proteomes" id="UP001470230">
    <property type="component" value="Unassembled WGS sequence"/>
</dbReference>
<evidence type="ECO:0000256" key="1">
    <source>
        <dbReference type="SAM" id="MobiDB-lite"/>
    </source>
</evidence>
<comment type="caution">
    <text evidence="2">The sequence shown here is derived from an EMBL/GenBank/DDBJ whole genome shotgun (WGS) entry which is preliminary data.</text>
</comment>
<keyword evidence="3" id="KW-1185">Reference proteome</keyword>
<proteinExistence type="predicted"/>
<organism evidence="2 3">
    <name type="scientific">Tritrichomonas musculus</name>
    <dbReference type="NCBI Taxonomy" id="1915356"/>
    <lineage>
        <taxon>Eukaryota</taxon>
        <taxon>Metamonada</taxon>
        <taxon>Parabasalia</taxon>
        <taxon>Tritrichomonadida</taxon>
        <taxon>Tritrichomonadidae</taxon>
        <taxon>Tritrichomonas</taxon>
    </lineage>
</organism>